<sequence>MSNAVLYWVYLGIAFVVPFVIGVLLMRKTNRLGFSFWITTALNMVLTGLAVLWWKSVTTDQFQMMFGMAFYGVSAVNLMVIEFFALFSIRKKMNL</sequence>
<gene>
    <name evidence="2" type="ORF">A8708_29555</name>
</gene>
<protein>
    <submittedName>
        <fullName evidence="2">Uncharacterized protein</fullName>
    </submittedName>
</protein>
<keyword evidence="1" id="KW-1133">Transmembrane helix</keyword>
<dbReference type="RefSeq" id="WP_068662625.1">
    <property type="nucleotide sequence ID" value="NZ_LYPB01000049.1"/>
</dbReference>
<organism evidence="2 3">
    <name type="scientific">Paenibacillus oryzisoli</name>
    <dbReference type="NCBI Taxonomy" id="1850517"/>
    <lineage>
        <taxon>Bacteria</taxon>
        <taxon>Bacillati</taxon>
        <taxon>Bacillota</taxon>
        <taxon>Bacilli</taxon>
        <taxon>Bacillales</taxon>
        <taxon>Paenibacillaceae</taxon>
        <taxon>Paenibacillus</taxon>
    </lineage>
</organism>
<dbReference type="EMBL" id="LYPB01000049">
    <property type="protein sequence ID" value="OAS21046.1"/>
    <property type="molecule type" value="Genomic_DNA"/>
</dbReference>
<evidence type="ECO:0000313" key="3">
    <source>
        <dbReference type="Proteomes" id="UP000078454"/>
    </source>
</evidence>
<comment type="caution">
    <text evidence="2">The sequence shown here is derived from an EMBL/GenBank/DDBJ whole genome shotgun (WGS) entry which is preliminary data.</text>
</comment>
<keyword evidence="1" id="KW-0812">Transmembrane</keyword>
<dbReference type="AlphaFoldDB" id="A0A198AJ08"/>
<keyword evidence="1" id="KW-0472">Membrane</keyword>
<feature type="transmembrane region" description="Helical" evidence="1">
    <location>
        <begin position="6"/>
        <end position="25"/>
    </location>
</feature>
<accession>A0A198AJ08</accession>
<proteinExistence type="predicted"/>
<reference evidence="2 3" key="1">
    <citation type="submission" date="2016-05" db="EMBL/GenBank/DDBJ databases">
        <title>Paenibacillus sp. 1ZS3-15 nov., isolated from the rhizosphere soil.</title>
        <authorList>
            <person name="Zhang X.X."/>
            <person name="Zhang J."/>
        </authorList>
    </citation>
    <scope>NUCLEOTIDE SEQUENCE [LARGE SCALE GENOMIC DNA]</scope>
    <source>
        <strain evidence="2 3">1ZS3-15</strain>
    </source>
</reference>
<name>A0A198AJ08_9BACL</name>
<evidence type="ECO:0000313" key="2">
    <source>
        <dbReference type="EMBL" id="OAS21046.1"/>
    </source>
</evidence>
<feature type="transmembrane region" description="Helical" evidence="1">
    <location>
        <begin position="66"/>
        <end position="89"/>
    </location>
</feature>
<dbReference type="OrthoDB" id="2615411at2"/>
<dbReference type="Proteomes" id="UP000078454">
    <property type="component" value="Unassembled WGS sequence"/>
</dbReference>
<dbReference type="STRING" id="1850517.A8708_29555"/>
<keyword evidence="3" id="KW-1185">Reference proteome</keyword>
<feature type="transmembrane region" description="Helical" evidence="1">
    <location>
        <begin position="32"/>
        <end position="54"/>
    </location>
</feature>
<evidence type="ECO:0000256" key="1">
    <source>
        <dbReference type="SAM" id="Phobius"/>
    </source>
</evidence>